<dbReference type="OrthoDB" id="9785836at2"/>
<proteinExistence type="inferred from homology"/>
<dbReference type="PROSITE" id="PS50928">
    <property type="entry name" value="ABC_TM1"/>
    <property type="match status" value="1"/>
</dbReference>
<evidence type="ECO:0000256" key="4">
    <source>
        <dbReference type="ARBA" id="ARBA00022692"/>
    </source>
</evidence>
<evidence type="ECO:0000259" key="8">
    <source>
        <dbReference type="PROSITE" id="PS50928"/>
    </source>
</evidence>
<evidence type="ECO:0000313" key="9">
    <source>
        <dbReference type="EMBL" id="KOY14970.1"/>
    </source>
</evidence>
<dbReference type="AlphaFoldDB" id="A0A0M9BLU8"/>
<evidence type="ECO:0000256" key="6">
    <source>
        <dbReference type="ARBA" id="ARBA00023136"/>
    </source>
</evidence>
<name>A0A0M9BLU8_9BACL</name>
<keyword evidence="10" id="KW-1185">Reference proteome</keyword>
<evidence type="ECO:0000256" key="7">
    <source>
        <dbReference type="RuleBase" id="RU363032"/>
    </source>
</evidence>
<dbReference type="Proteomes" id="UP000037688">
    <property type="component" value="Unassembled WGS sequence"/>
</dbReference>
<keyword evidence="3" id="KW-1003">Cell membrane</keyword>
<feature type="domain" description="ABC transmembrane type-1" evidence="8">
    <location>
        <begin position="73"/>
        <end position="288"/>
    </location>
</feature>
<dbReference type="Gene3D" id="1.10.3720.10">
    <property type="entry name" value="MetI-like"/>
    <property type="match status" value="1"/>
</dbReference>
<protein>
    <submittedName>
        <fullName evidence="9">Protein lplB</fullName>
    </submittedName>
</protein>
<dbReference type="GO" id="GO:0005886">
    <property type="term" value="C:plasma membrane"/>
    <property type="evidence" value="ECO:0007669"/>
    <property type="project" value="UniProtKB-SubCell"/>
</dbReference>
<dbReference type="GO" id="GO:0055085">
    <property type="term" value="P:transmembrane transport"/>
    <property type="evidence" value="ECO:0007669"/>
    <property type="project" value="InterPro"/>
</dbReference>
<organism evidence="9 10">
    <name type="scientific">Paenibacillus xylanivorans</name>
    <dbReference type="NCBI Taxonomy" id="1705561"/>
    <lineage>
        <taxon>Bacteria</taxon>
        <taxon>Bacillati</taxon>
        <taxon>Bacillota</taxon>
        <taxon>Bacilli</taxon>
        <taxon>Bacillales</taxon>
        <taxon>Paenibacillaceae</taxon>
        <taxon>Paenibacillus</taxon>
    </lineage>
</organism>
<dbReference type="PATRIC" id="fig|1705561.3.peg.4082"/>
<dbReference type="CDD" id="cd06261">
    <property type="entry name" value="TM_PBP2"/>
    <property type="match status" value="1"/>
</dbReference>
<sequence length="301" mass="33860">MRSNYKQFIRNVPLHLMILPGLIIIIVFGYIPMAGLSIAFQNFSPIAGFKNMNWVGLDNFRYLFDLPGFGQVVWNTVFISAMKIVSGLVIPVLVALLLNEVRKTGFKRTIQTVIYMPHFFSWVILAGIIVDVLSPSTGIVNMLLKAIGVEPVQFLASNEWFPYILVITDQWKEFGFGTIIYLAALTNIDKSLYEASVMDGAGRWKQTWHITLPGIRPIVILMVTLSLGNVLNGGFDQVFNLYNPLVYDSGDILDTMIYRIGLQDAQYSVSTALGLIKSVVSFIFIGLGYFLAYRLANYRIF</sequence>
<dbReference type="PANTHER" id="PTHR43227">
    <property type="entry name" value="BLL4140 PROTEIN"/>
    <property type="match status" value="1"/>
</dbReference>
<evidence type="ECO:0000256" key="1">
    <source>
        <dbReference type="ARBA" id="ARBA00004651"/>
    </source>
</evidence>
<comment type="subcellular location">
    <subcellularLocation>
        <location evidence="1 7">Cell membrane</location>
        <topology evidence="1 7">Multi-pass membrane protein</topology>
    </subcellularLocation>
</comment>
<comment type="caution">
    <text evidence="9">The sequence shown here is derived from an EMBL/GenBank/DDBJ whole genome shotgun (WGS) entry which is preliminary data.</text>
</comment>
<dbReference type="InterPro" id="IPR000515">
    <property type="entry name" value="MetI-like"/>
</dbReference>
<reference evidence="9 10" key="1">
    <citation type="submission" date="2015-08" db="EMBL/GenBank/DDBJ databases">
        <title>Draft genome sequence of cellulolytic and xylanolytic Paenibacillus sp. A59, isolated from a decaying forest soil from Patagonia, Argentina.</title>
        <authorList>
            <person name="Ghio S."/>
            <person name="Caceres A.M."/>
            <person name="Talia P."/>
            <person name="Grasso D."/>
            <person name="Campos E."/>
        </authorList>
    </citation>
    <scope>NUCLEOTIDE SEQUENCE [LARGE SCALE GENOMIC DNA]</scope>
    <source>
        <strain evidence="9 10">A59</strain>
    </source>
</reference>
<feature type="transmembrane region" description="Helical" evidence="7">
    <location>
        <begin position="12"/>
        <end position="31"/>
    </location>
</feature>
<dbReference type="InterPro" id="IPR035906">
    <property type="entry name" value="MetI-like_sf"/>
</dbReference>
<dbReference type="PANTHER" id="PTHR43227:SF11">
    <property type="entry name" value="BLL4140 PROTEIN"/>
    <property type="match status" value="1"/>
</dbReference>
<dbReference type="RefSeq" id="WP_053782396.1">
    <property type="nucleotide sequence ID" value="NZ_LITU01000068.1"/>
</dbReference>
<comment type="similarity">
    <text evidence="7">Belongs to the binding-protein-dependent transport system permease family.</text>
</comment>
<keyword evidence="5 7" id="KW-1133">Transmembrane helix</keyword>
<feature type="transmembrane region" description="Helical" evidence="7">
    <location>
        <begin position="72"/>
        <end position="98"/>
    </location>
</feature>
<evidence type="ECO:0000256" key="2">
    <source>
        <dbReference type="ARBA" id="ARBA00022448"/>
    </source>
</evidence>
<accession>A0A0M9BLU8</accession>
<keyword evidence="6 7" id="KW-0472">Membrane</keyword>
<keyword evidence="4 7" id="KW-0812">Transmembrane</keyword>
<gene>
    <name evidence="9" type="ORF">AMS66_19660</name>
</gene>
<dbReference type="InterPro" id="IPR050809">
    <property type="entry name" value="UgpAE/MalFG_permease"/>
</dbReference>
<feature type="transmembrane region" description="Helical" evidence="7">
    <location>
        <begin position="119"/>
        <end position="144"/>
    </location>
</feature>
<feature type="transmembrane region" description="Helical" evidence="7">
    <location>
        <begin position="272"/>
        <end position="292"/>
    </location>
</feature>
<feature type="transmembrane region" description="Helical" evidence="7">
    <location>
        <begin position="214"/>
        <end position="235"/>
    </location>
</feature>
<evidence type="ECO:0000313" key="10">
    <source>
        <dbReference type="Proteomes" id="UP000037688"/>
    </source>
</evidence>
<dbReference type="SUPFAM" id="SSF161098">
    <property type="entry name" value="MetI-like"/>
    <property type="match status" value="1"/>
</dbReference>
<dbReference type="EMBL" id="LITU01000068">
    <property type="protein sequence ID" value="KOY14970.1"/>
    <property type="molecule type" value="Genomic_DNA"/>
</dbReference>
<evidence type="ECO:0000256" key="3">
    <source>
        <dbReference type="ARBA" id="ARBA00022475"/>
    </source>
</evidence>
<dbReference type="Pfam" id="PF00528">
    <property type="entry name" value="BPD_transp_1"/>
    <property type="match status" value="1"/>
</dbReference>
<keyword evidence="2 7" id="KW-0813">Transport</keyword>
<evidence type="ECO:0000256" key="5">
    <source>
        <dbReference type="ARBA" id="ARBA00022989"/>
    </source>
</evidence>